<dbReference type="Pfam" id="PF02687">
    <property type="entry name" value="FtsX"/>
    <property type="match status" value="1"/>
</dbReference>
<keyword evidence="3 8" id="KW-0812">Transmembrane</keyword>
<keyword evidence="12" id="KW-1185">Reference proteome</keyword>
<feature type="transmembrane region" description="Helical" evidence="8">
    <location>
        <begin position="308"/>
        <end position="334"/>
    </location>
</feature>
<dbReference type="EMBL" id="JAFLEQ010000003">
    <property type="protein sequence ID" value="MBN9643116.1"/>
    <property type="molecule type" value="Genomic_DNA"/>
</dbReference>
<feature type="compositionally biased region" description="Polar residues" evidence="7">
    <location>
        <begin position="245"/>
        <end position="255"/>
    </location>
</feature>
<feature type="domain" description="MacB-like periplasmic core" evidence="10">
    <location>
        <begin position="21"/>
        <end position="273"/>
    </location>
</feature>
<comment type="caution">
    <text evidence="11">The sequence shown here is derived from an EMBL/GenBank/DDBJ whole genome shotgun (WGS) entry which is preliminary data.</text>
</comment>
<feature type="transmembrane region" description="Helical" evidence="8">
    <location>
        <begin position="391"/>
        <end position="414"/>
    </location>
</feature>
<evidence type="ECO:0000256" key="1">
    <source>
        <dbReference type="ARBA" id="ARBA00004651"/>
    </source>
</evidence>
<evidence type="ECO:0000256" key="2">
    <source>
        <dbReference type="ARBA" id="ARBA00022475"/>
    </source>
</evidence>
<dbReference type="GO" id="GO:0005886">
    <property type="term" value="C:plasma membrane"/>
    <property type="evidence" value="ECO:0007669"/>
    <property type="project" value="UniProtKB-SubCell"/>
</dbReference>
<dbReference type="GO" id="GO:0022857">
    <property type="term" value="F:transmembrane transporter activity"/>
    <property type="evidence" value="ECO:0007669"/>
    <property type="project" value="TreeGrafter"/>
</dbReference>
<accession>A0A939IUE8</accession>
<keyword evidence="2" id="KW-1003">Cell membrane</keyword>
<comment type="subcellular location">
    <subcellularLocation>
        <location evidence="1">Cell membrane</location>
        <topology evidence="1">Multi-pass membrane protein</topology>
    </subcellularLocation>
</comment>
<dbReference type="InterPro" id="IPR050250">
    <property type="entry name" value="Macrolide_Exporter_MacB"/>
</dbReference>
<dbReference type="AlphaFoldDB" id="A0A939IUE8"/>
<organism evidence="11 12">
    <name type="scientific">Corynebacterium mendelii</name>
    <dbReference type="NCBI Taxonomy" id="2765362"/>
    <lineage>
        <taxon>Bacteria</taxon>
        <taxon>Bacillati</taxon>
        <taxon>Actinomycetota</taxon>
        <taxon>Actinomycetes</taxon>
        <taxon>Mycobacteriales</taxon>
        <taxon>Corynebacteriaceae</taxon>
        <taxon>Corynebacterium</taxon>
    </lineage>
</organism>
<protein>
    <submittedName>
        <fullName evidence="11">ABC transporter permease</fullName>
    </submittedName>
</protein>
<name>A0A939IUE8_9CORY</name>
<feature type="transmembrane region" description="Helical" evidence="8">
    <location>
        <begin position="21"/>
        <end position="45"/>
    </location>
</feature>
<dbReference type="InterPro" id="IPR025857">
    <property type="entry name" value="MacB_PCD"/>
</dbReference>
<dbReference type="InterPro" id="IPR003838">
    <property type="entry name" value="ABC3_permease_C"/>
</dbReference>
<dbReference type="PANTHER" id="PTHR30572:SF4">
    <property type="entry name" value="ABC TRANSPORTER PERMEASE YTRF"/>
    <property type="match status" value="1"/>
</dbReference>
<proteinExistence type="inferred from homology"/>
<feature type="domain" description="ABC3 transporter permease C-terminal" evidence="9">
    <location>
        <begin position="312"/>
        <end position="425"/>
    </location>
</feature>
<feature type="transmembrane region" description="Helical" evidence="8">
    <location>
        <begin position="355"/>
        <end position="379"/>
    </location>
</feature>
<reference evidence="11" key="1">
    <citation type="submission" date="2021-03" db="EMBL/GenBank/DDBJ databases">
        <authorList>
            <person name="Sun Q."/>
        </authorList>
    </citation>
    <scope>NUCLEOTIDE SEQUENCE</scope>
    <source>
        <strain evidence="11">CCM 8862</strain>
    </source>
</reference>
<evidence type="ECO:0000256" key="6">
    <source>
        <dbReference type="ARBA" id="ARBA00038076"/>
    </source>
</evidence>
<evidence type="ECO:0000313" key="11">
    <source>
        <dbReference type="EMBL" id="MBN9643116.1"/>
    </source>
</evidence>
<evidence type="ECO:0000259" key="9">
    <source>
        <dbReference type="Pfam" id="PF02687"/>
    </source>
</evidence>
<evidence type="ECO:0000313" key="12">
    <source>
        <dbReference type="Proteomes" id="UP000664332"/>
    </source>
</evidence>
<evidence type="ECO:0000256" key="7">
    <source>
        <dbReference type="SAM" id="MobiDB-lite"/>
    </source>
</evidence>
<evidence type="ECO:0000256" key="8">
    <source>
        <dbReference type="SAM" id="Phobius"/>
    </source>
</evidence>
<evidence type="ECO:0000256" key="5">
    <source>
        <dbReference type="ARBA" id="ARBA00023136"/>
    </source>
</evidence>
<gene>
    <name evidence="11" type="ORF">JZY06_00500</name>
</gene>
<evidence type="ECO:0000256" key="4">
    <source>
        <dbReference type="ARBA" id="ARBA00022989"/>
    </source>
</evidence>
<dbReference type="Pfam" id="PF12704">
    <property type="entry name" value="MacB_PCD"/>
    <property type="match status" value="1"/>
</dbReference>
<dbReference type="PANTHER" id="PTHR30572">
    <property type="entry name" value="MEMBRANE COMPONENT OF TRANSPORTER-RELATED"/>
    <property type="match status" value="1"/>
</dbReference>
<evidence type="ECO:0000256" key="3">
    <source>
        <dbReference type="ARBA" id="ARBA00022692"/>
    </source>
</evidence>
<feature type="region of interest" description="Disordered" evidence="7">
    <location>
        <begin position="239"/>
        <end position="263"/>
    </location>
</feature>
<dbReference type="RefSeq" id="WP_207117524.1">
    <property type="nucleotide sequence ID" value="NZ_JAFLEQ010000003.1"/>
</dbReference>
<keyword evidence="4 8" id="KW-1133">Transmembrane helix</keyword>
<evidence type="ECO:0000259" key="10">
    <source>
        <dbReference type="Pfam" id="PF12704"/>
    </source>
</evidence>
<dbReference type="Proteomes" id="UP000664332">
    <property type="component" value="Unassembled WGS sequence"/>
</dbReference>
<sequence length="432" mass="46353">MNWSESTSLALASLWANKLRSFLTLLGVIVGIASVVTILTLGASLQARIFGDFNTAGINDLQVAVEARPDPNEKEKAAEDNMFGSYSYSPVPDRDAISPAMIEEIRKHFGDRIDAIQFSGNNSYPVTATPGLKLDPETSAMIRFAGPDYMRANDITVSVGRPLEKADMDSASRVGVVSQKLVDELFDGDAQAAIGQQLSVQSDGSNVSVSFAIIGVEKEKKDSMSFGDFSRSSITAPYTAKDTLQPGNTNYQSISIRPGKGTDTKTLGQQVQDYMDRQYEANPDYQVKVTDFSADIAQIRGVFSTISIGLSAIAGISLLVGGIGVMNIMLVTVTERTREIGIRKALGARRKDIRLQFVIESMIVCLIGGIIGVLLGGVFGMLGAKLIGKVVFPPIAGVIVSLLFSLLIGLFFGYSPANKAAKLNPLDALRYE</sequence>
<keyword evidence="5 8" id="KW-0472">Membrane</keyword>
<comment type="similarity">
    <text evidence="6">Belongs to the ABC-4 integral membrane protein family.</text>
</comment>